<evidence type="ECO:0000256" key="6">
    <source>
        <dbReference type="ARBA" id="ARBA00022989"/>
    </source>
</evidence>
<accession>A0A0F4NFB5</accession>
<comment type="caution">
    <text evidence="11">The sequence shown here is derived from an EMBL/GenBank/DDBJ whole genome shotgun (WGS) entry which is preliminary data.</text>
</comment>
<dbReference type="Pfam" id="PF00015">
    <property type="entry name" value="MCPsignal"/>
    <property type="match status" value="1"/>
</dbReference>
<dbReference type="Proteomes" id="UP000033673">
    <property type="component" value="Unassembled WGS sequence"/>
</dbReference>
<dbReference type="EMBL" id="JXXV01000028">
    <property type="protein sequence ID" value="KJY81805.1"/>
    <property type="molecule type" value="Genomic_DNA"/>
</dbReference>
<keyword evidence="2" id="KW-1003">Cell membrane</keyword>
<evidence type="ECO:0000256" key="7">
    <source>
        <dbReference type="ARBA" id="ARBA00023136"/>
    </source>
</evidence>
<dbReference type="InterPro" id="IPR004089">
    <property type="entry name" value="MCPsignal_dom"/>
</dbReference>
<evidence type="ECO:0000256" key="1">
    <source>
        <dbReference type="ARBA" id="ARBA00004651"/>
    </source>
</evidence>
<sequence length="141" mass="15413">MERGFAVVADEVRSLAIRTQESTRMIQESIGLLSTIAQNSVQVMNEGMAKGEETTKLTGLANESLQEVSSEITHLTELNQQTVAAIRMQEGVTSDVTSNITTLKELCVTAENDIVESNRLIDELLAKQVELGDKVSQFKVS</sequence>
<evidence type="ECO:0000256" key="8">
    <source>
        <dbReference type="ARBA" id="ARBA00023224"/>
    </source>
</evidence>
<keyword evidence="6" id="KW-1133">Transmembrane helix</keyword>
<evidence type="ECO:0000313" key="12">
    <source>
        <dbReference type="Proteomes" id="UP000033673"/>
    </source>
</evidence>
<dbReference type="PANTHER" id="PTHR32089">
    <property type="entry name" value="METHYL-ACCEPTING CHEMOTAXIS PROTEIN MCPB"/>
    <property type="match status" value="1"/>
</dbReference>
<evidence type="ECO:0000259" key="10">
    <source>
        <dbReference type="PROSITE" id="PS50111"/>
    </source>
</evidence>
<proteinExistence type="predicted"/>
<evidence type="ECO:0000313" key="11">
    <source>
        <dbReference type="EMBL" id="KJY81805.1"/>
    </source>
</evidence>
<gene>
    <name evidence="11" type="ORF">TW81_15740</name>
</gene>
<keyword evidence="7" id="KW-0472">Membrane</keyword>
<keyword evidence="4" id="KW-0145">Chemotaxis</keyword>
<keyword evidence="5" id="KW-0812">Transmembrane</keyword>
<evidence type="ECO:0000256" key="5">
    <source>
        <dbReference type="ARBA" id="ARBA00022692"/>
    </source>
</evidence>
<comment type="subcellular location">
    <subcellularLocation>
        <location evidence="1">Cell membrane</location>
        <topology evidence="1">Multi-pass membrane protein</topology>
    </subcellularLocation>
</comment>
<dbReference type="STRING" id="579748.TW81_15740"/>
<evidence type="ECO:0000256" key="4">
    <source>
        <dbReference type="ARBA" id="ARBA00022500"/>
    </source>
</evidence>
<keyword evidence="8 9" id="KW-0807">Transducer</keyword>
<dbReference type="GO" id="GO:0005886">
    <property type="term" value="C:plasma membrane"/>
    <property type="evidence" value="ECO:0007669"/>
    <property type="project" value="UniProtKB-SubCell"/>
</dbReference>
<evidence type="ECO:0000256" key="2">
    <source>
        <dbReference type="ARBA" id="ARBA00022475"/>
    </source>
</evidence>
<dbReference type="GO" id="GO:0007165">
    <property type="term" value="P:signal transduction"/>
    <property type="evidence" value="ECO:0007669"/>
    <property type="project" value="UniProtKB-KW"/>
</dbReference>
<dbReference type="SUPFAM" id="SSF58104">
    <property type="entry name" value="Methyl-accepting chemotaxis protein (MCP) signaling domain"/>
    <property type="match status" value="1"/>
</dbReference>
<dbReference type="PATRIC" id="fig|579748.3.peg.3252"/>
<keyword evidence="12" id="KW-1185">Reference proteome</keyword>
<dbReference type="PROSITE" id="PS50111">
    <property type="entry name" value="CHEMOTAXIS_TRANSDUC_2"/>
    <property type="match status" value="1"/>
</dbReference>
<dbReference type="AlphaFoldDB" id="A0A0F4NFB5"/>
<evidence type="ECO:0000256" key="9">
    <source>
        <dbReference type="PROSITE-ProRule" id="PRU00284"/>
    </source>
</evidence>
<dbReference type="RefSeq" id="WP_162197058.1">
    <property type="nucleotide sequence ID" value="NZ_JXXV01000028.1"/>
</dbReference>
<dbReference type="Gene3D" id="1.10.287.950">
    <property type="entry name" value="Methyl-accepting chemotaxis protein"/>
    <property type="match status" value="1"/>
</dbReference>
<evidence type="ECO:0000256" key="3">
    <source>
        <dbReference type="ARBA" id="ARBA00022481"/>
    </source>
</evidence>
<name>A0A0F4NFB5_9VIBR</name>
<protein>
    <recommendedName>
        <fullName evidence="10">Methyl-accepting transducer domain-containing protein</fullName>
    </recommendedName>
</protein>
<dbReference type="PANTHER" id="PTHR32089:SF39">
    <property type="entry name" value="METHYL-ACCEPTING CHEMOTAXIS PROTEIN HLYB"/>
    <property type="match status" value="1"/>
</dbReference>
<organism evidence="11 12">
    <name type="scientific">Vibrio galatheae</name>
    <dbReference type="NCBI Taxonomy" id="579748"/>
    <lineage>
        <taxon>Bacteria</taxon>
        <taxon>Pseudomonadati</taxon>
        <taxon>Pseudomonadota</taxon>
        <taxon>Gammaproteobacteria</taxon>
        <taxon>Vibrionales</taxon>
        <taxon>Vibrionaceae</taxon>
        <taxon>Vibrio</taxon>
    </lineage>
</organism>
<keyword evidence="3" id="KW-0488">Methylation</keyword>
<feature type="domain" description="Methyl-accepting transducer" evidence="10">
    <location>
        <begin position="1"/>
        <end position="104"/>
    </location>
</feature>
<reference evidence="11 12" key="1">
    <citation type="journal article" date="2015" name="BMC Genomics">
        <title>Genome mining reveals unlocked bioactive potential of marine Gram-negative bacteria.</title>
        <authorList>
            <person name="Machado H."/>
            <person name="Sonnenschein E.C."/>
            <person name="Melchiorsen J."/>
            <person name="Gram L."/>
        </authorList>
    </citation>
    <scope>NUCLEOTIDE SEQUENCE [LARGE SCALE GENOMIC DNA]</scope>
    <source>
        <strain evidence="11 12">S2757</strain>
    </source>
</reference>
<dbReference type="GO" id="GO:0006935">
    <property type="term" value="P:chemotaxis"/>
    <property type="evidence" value="ECO:0007669"/>
    <property type="project" value="UniProtKB-KW"/>
</dbReference>